<protein>
    <recommendedName>
        <fullName evidence="5">PH domain-containing protein</fullName>
    </recommendedName>
</protein>
<evidence type="ECO:0000313" key="4">
    <source>
        <dbReference type="Proteomes" id="UP000262939"/>
    </source>
</evidence>
<dbReference type="InterPro" id="IPR012544">
    <property type="entry name" value="PHb"/>
</dbReference>
<feature type="domain" description="Bacterial Pleckstrin homology" evidence="1">
    <location>
        <begin position="10"/>
        <end position="132"/>
    </location>
</feature>
<dbReference type="Pfam" id="PF11724">
    <property type="entry name" value="YvbH_ext"/>
    <property type="match status" value="1"/>
</dbReference>
<organism evidence="3 4">
    <name type="scientific">Peribacillus glennii</name>
    <dbReference type="NCBI Taxonomy" id="2303991"/>
    <lineage>
        <taxon>Bacteria</taxon>
        <taxon>Bacillati</taxon>
        <taxon>Bacillota</taxon>
        <taxon>Bacilli</taxon>
        <taxon>Bacillales</taxon>
        <taxon>Bacillaceae</taxon>
        <taxon>Peribacillus</taxon>
    </lineage>
</organism>
<dbReference type="Pfam" id="PF08000">
    <property type="entry name" value="bPH_1"/>
    <property type="match status" value="1"/>
</dbReference>
<accession>A0A372LCP1</accession>
<dbReference type="Gene3D" id="1.10.287.210">
    <property type="match status" value="1"/>
</dbReference>
<keyword evidence="4" id="KW-1185">Reference proteome</keyword>
<dbReference type="AlphaFoldDB" id="A0A372LCP1"/>
<evidence type="ECO:0000313" key="3">
    <source>
        <dbReference type="EMBL" id="RFU63747.1"/>
    </source>
</evidence>
<dbReference type="InterPro" id="IPR037063">
    <property type="entry name" value="PHb_sf"/>
</dbReference>
<dbReference type="SUPFAM" id="SSF50729">
    <property type="entry name" value="PH domain-like"/>
    <property type="match status" value="1"/>
</dbReference>
<proteinExistence type="predicted"/>
<dbReference type="RefSeq" id="WP_117322386.1">
    <property type="nucleotide sequence ID" value="NZ_QVTD01000005.1"/>
</dbReference>
<name>A0A372LCP1_9BACI</name>
<evidence type="ECO:0000259" key="2">
    <source>
        <dbReference type="Pfam" id="PF11724"/>
    </source>
</evidence>
<sequence>MFKKVAADMLGLSDVGSVIKPADYEKVDADDYVMHEDGEKIFFLIKSKTDEYCFTNKALIHLDGTSAVSKKRTLRRYSYSEHTISDVTLETAGTVDLDVEIKFVIGSVPFSVDVHKKFIEELKDLYKALIRIAEICHENEYSLQFAQKSLDLSSATLSRVSSPEAQLVDNFKHINEAAFNWLMESQEKYHLKDFGFVFEKYINN</sequence>
<dbReference type="EMBL" id="QVTD01000005">
    <property type="protein sequence ID" value="RFU63747.1"/>
    <property type="molecule type" value="Genomic_DNA"/>
</dbReference>
<dbReference type="PANTHER" id="PTHR35796:SF2">
    <property type="entry name" value="YVBH-LIKE OLIGOMERISATION REGION"/>
    <property type="match status" value="1"/>
</dbReference>
<evidence type="ECO:0008006" key="5">
    <source>
        <dbReference type="Google" id="ProtNLM"/>
    </source>
</evidence>
<reference evidence="3 4" key="1">
    <citation type="submission" date="2018-08" db="EMBL/GenBank/DDBJ databases">
        <title>Bacillus chawlae sp. nov., Bacillus glennii sp. nov., and Bacillus saganii sp. nov. Isolated from the Vehicle Assembly Building at Kennedy Space Center where the Viking Spacecraft were Assembled.</title>
        <authorList>
            <person name="Seuylemezian A."/>
            <person name="Vaishampayan P."/>
        </authorList>
    </citation>
    <scope>NUCLEOTIDE SEQUENCE [LARGE SCALE GENOMIC DNA]</scope>
    <source>
        <strain evidence="3 4">V44-8</strain>
    </source>
</reference>
<dbReference type="Gene3D" id="2.30.29.50">
    <property type="entry name" value="Bacterial Pleckstrin homology domain"/>
    <property type="match status" value="1"/>
</dbReference>
<dbReference type="OrthoDB" id="2351508at2"/>
<evidence type="ECO:0000259" key="1">
    <source>
        <dbReference type="Pfam" id="PF08000"/>
    </source>
</evidence>
<feature type="domain" description="YvbH-like oligomerisation" evidence="2">
    <location>
        <begin position="144"/>
        <end position="204"/>
    </location>
</feature>
<dbReference type="InterPro" id="IPR021722">
    <property type="entry name" value="YvbH_oligomer_dom"/>
</dbReference>
<comment type="caution">
    <text evidence="3">The sequence shown here is derived from an EMBL/GenBank/DDBJ whole genome shotgun (WGS) entry which is preliminary data.</text>
</comment>
<gene>
    <name evidence="3" type="ORF">D0466_09755</name>
</gene>
<dbReference type="Proteomes" id="UP000262939">
    <property type="component" value="Unassembled WGS sequence"/>
</dbReference>
<dbReference type="PANTHER" id="PTHR35796">
    <property type="entry name" value="HYPOTHETICAL CYTOSOLIC PROTEIN"/>
    <property type="match status" value="1"/>
</dbReference>